<dbReference type="GO" id="GO:0006307">
    <property type="term" value="P:DNA alkylation repair"/>
    <property type="evidence" value="ECO:0007669"/>
    <property type="project" value="InterPro"/>
</dbReference>
<evidence type="ECO:0000259" key="1">
    <source>
        <dbReference type="PROSITE" id="PS51471"/>
    </source>
</evidence>
<dbReference type="InterPro" id="IPR005123">
    <property type="entry name" value="Oxoglu/Fe-dep_dioxygenase_dom"/>
</dbReference>
<evidence type="ECO:0000313" key="3">
    <source>
        <dbReference type="Proteomes" id="UP000275719"/>
    </source>
</evidence>
<dbReference type="SUPFAM" id="SSF51197">
    <property type="entry name" value="Clavaminate synthase-like"/>
    <property type="match status" value="1"/>
</dbReference>
<keyword evidence="2" id="KW-0223">Dioxygenase</keyword>
<dbReference type="Gene3D" id="2.60.120.590">
    <property type="entry name" value="Alpha-ketoglutarate-dependent dioxygenase AlkB-like"/>
    <property type="match status" value="1"/>
</dbReference>
<dbReference type="OrthoDB" id="190276at2"/>
<dbReference type="InterPro" id="IPR037151">
    <property type="entry name" value="AlkB-like_sf"/>
</dbReference>
<evidence type="ECO:0000313" key="2">
    <source>
        <dbReference type="EMBL" id="RRJ90930.1"/>
    </source>
</evidence>
<dbReference type="PANTHER" id="PTHR31212">
    <property type="entry name" value="ALPHA-KETOGLUTARATE-DEPENDENT DIOXYGENASE ALKB HOMOLOG 3"/>
    <property type="match status" value="1"/>
</dbReference>
<accession>A0A3P3W7J7</accession>
<organism evidence="2 3">
    <name type="scientific">Paenimyroides tangerinum</name>
    <dbReference type="NCBI Taxonomy" id="2488728"/>
    <lineage>
        <taxon>Bacteria</taxon>
        <taxon>Pseudomonadati</taxon>
        <taxon>Bacteroidota</taxon>
        <taxon>Flavobacteriia</taxon>
        <taxon>Flavobacteriales</taxon>
        <taxon>Flavobacteriaceae</taxon>
        <taxon>Paenimyroides</taxon>
    </lineage>
</organism>
<dbReference type="GO" id="GO:0051213">
    <property type="term" value="F:dioxygenase activity"/>
    <property type="evidence" value="ECO:0007669"/>
    <property type="project" value="UniProtKB-KW"/>
</dbReference>
<name>A0A3P3W7J7_9FLAO</name>
<feature type="domain" description="Fe2OG dioxygenase" evidence="1">
    <location>
        <begin position="103"/>
        <end position="200"/>
    </location>
</feature>
<dbReference type="Pfam" id="PF13532">
    <property type="entry name" value="2OG-FeII_Oxy_2"/>
    <property type="match status" value="1"/>
</dbReference>
<proteinExistence type="predicted"/>
<comment type="caution">
    <text evidence="2">The sequence shown here is derived from an EMBL/GenBank/DDBJ whole genome shotgun (WGS) entry which is preliminary data.</text>
</comment>
<protein>
    <submittedName>
        <fullName evidence="2">Alpha-ketoglutarate-dependent dioxygenase AlkB</fullName>
    </submittedName>
</protein>
<dbReference type="RefSeq" id="WP_125018844.1">
    <property type="nucleotide sequence ID" value="NZ_RQVQ01000014.1"/>
</dbReference>
<dbReference type="EMBL" id="RQVQ01000014">
    <property type="protein sequence ID" value="RRJ90930.1"/>
    <property type="molecule type" value="Genomic_DNA"/>
</dbReference>
<dbReference type="PROSITE" id="PS51471">
    <property type="entry name" value="FE2OG_OXY"/>
    <property type="match status" value="1"/>
</dbReference>
<reference evidence="2 3" key="1">
    <citation type="submission" date="2018-11" db="EMBL/GenBank/DDBJ databases">
        <title>Flavobacterium sp. nov., YIM 102701-2 draft genome.</title>
        <authorList>
            <person name="Li G."/>
            <person name="Jiang Y."/>
        </authorList>
    </citation>
    <scope>NUCLEOTIDE SEQUENCE [LARGE SCALE GENOMIC DNA]</scope>
    <source>
        <strain evidence="2 3">YIM 102701-2</strain>
    </source>
</reference>
<dbReference type="InterPro" id="IPR027450">
    <property type="entry name" value="AlkB-like"/>
</dbReference>
<sequence>MELFSNQETSQNLLPYDGEVLYYGILLDTLESEKFFTDLLQKIEWYHDKAIVNGQEIETKRKVAWYGSREFSYTYSGVTRIATPWIEELLALKQLIELYTDSMYNSCLLNLYHNGEEGMAWHSDGETDLLENGSIACLSLGATRKFVFKHKQTSEKREFDLLNGSLIEMKGVTQKHWLHQIATTKKILTPRISLTFRQMKV</sequence>
<keyword evidence="2" id="KW-0560">Oxidoreductase</keyword>
<dbReference type="Proteomes" id="UP000275719">
    <property type="component" value="Unassembled WGS sequence"/>
</dbReference>
<dbReference type="AlphaFoldDB" id="A0A3P3W7J7"/>
<keyword evidence="3" id="KW-1185">Reference proteome</keyword>
<gene>
    <name evidence="2" type="ORF">EG240_07855</name>
</gene>
<dbReference type="PANTHER" id="PTHR31212:SF4">
    <property type="entry name" value="ALPHA-KETOGLUTARATE-DEPENDENT DIOXYGENASE ALKB HOMOLOG 3"/>
    <property type="match status" value="1"/>
</dbReference>
<dbReference type="InterPro" id="IPR032854">
    <property type="entry name" value="ALKBH3"/>
</dbReference>